<dbReference type="Pfam" id="PF00560">
    <property type="entry name" value="LRR_1"/>
    <property type="match status" value="1"/>
</dbReference>
<keyword evidence="12" id="KW-1185">Reference proteome</keyword>
<dbReference type="Pfam" id="PF00931">
    <property type="entry name" value="NB-ARC"/>
    <property type="match status" value="1"/>
</dbReference>
<dbReference type="InterPro" id="IPR036388">
    <property type="entry name" value="WH-like_DNA-bd_sf"/>
</dbReference>
<dbReference type="Gene3D" id="3.80.10.10">
    <property type="entry name" value="Ribonuclease Inhibitor"/>
    <property type="match status" value="2"/>
</dbReference>
<dbReference type="Gene3D" id="3.40.50.300">
    <property type="entry name" value="P-loop containing nucleotide triphosphate hydrolases"/>
    <property type="match status" value="1"/>
</dbReference>
<dbReference type="InterPro" id="IPR057135">
    <property type="entry name" value="At4g27190-like_LRR"/>
</dbReference>
<dbReference type="AlphaFoldDB" id="A0A6A2YGE9"/>
<sequence>MDFVLNKIDKHLDNHRSLDQHRKDLKRKLEELNGLKEDTESIKRSELQPRKKLKAEVQIWLENVERVNGEVQVLDGRIGESSALTRGFHTEDVSKSITEVEELIIQHGKFHGGLVVDNPQWIGQVLSTTSLSGEAVKVCIEEIWHCLMDDEVPKIGVWGMGGVGKTSIMKVINNQLLKETGKFDIVIWITVSKEMNVAKLQKDIASKIGVEFSGDEDETTRAGRLFGTLSQKSRFVMILDDLWEKVPLERIGIPDPSNGSKLVLTTRSADVCRQVGCRMIKVKPLTEEEAWKLFLEKAGCDIRGVEPIARSVSKHCAGLPLGVITIASCMKGIDDISEWRNALKELSLRKKSVNGFEDEVFQQLQFSYDRLKNPKLQDCFLSCALYPEDEEIEERSLIQLWIGEGLVEEMDSMQAEYDNGRAIMNRLISNCLLEGFTKRGNRRCVKMHDLLRDMALRIAKSRFLVKAGMMLEKAPDVQEWSMNLEKVSLMRNWRLCIPLEMSSPKCPRVTTLLLSGCCLESIPEGFFKHMDALKVLDLSRNPIKSLPISLSKCPGLTTLLLCRCRIESIPESFFDDANELKILDLSGNPIKSLPHSLSNLKNLTSLLLACCEDLRNVPSLSNLGVLRKLDLRGTKIKEIPQGMENLVSLEHLNLDESIHLRRTMINEIPNGVLSRLCCLQDLIVGKTVVNGKEVGGLKKLEILKGMFYDWHNLNMYLEACRGREEPRQYRIYVGNRYFHKYTEYGGKQIVARGCNIYNYQIVLPRDIEGLHITDCNVDCSEEYPLFSRFILSSLSSFSSLKSLHIYDCGNMKKLFSPNCVPPNLQRLRVGGCKQLEEIITSEVEPEERGMVITEFHLPQLRQLLLNGLPELKSICSAGGVLVCDSLVVFQIVYCPKLKRMGLNLPKLDNVPPSASANLSLEVRIRPKKWWESVEWDGPQPKSLFDPFVRFW</sequence>
<evidence type="ECO:0000256" key="6">
    <source>
        <dbReference type="ARBA" id="ARBA00022840"/>
    </source>
</evidence>
<dbReference type="PANTHER" id="PTHR33463">
    <property type="entry name" value="NB-ARC DOMAIN-CONTAINING PROTEIN-RELATED"/>
    <property type="match status" value="1"/>
</dbReference>
<feature type="coiled-coil region" evidence="7">
    <location>
        <begin position="15"/>
        <end position="70"/>
    </location>
</feature>
<dbReference type="InterPro" id="IPR058922">
    <property type="entry name" value="WHD_DRP"/>
</dbReference>
<reference evidence="11" key="1">
    <citation type="submission" date="2019-09" db="EMBL/GenBank/DDBJ databases">
        <title>Draft genome information of white flower Hibiscus syriacus.</title>
        <authorList>
            <person name="Kim Y.-M."/>
        </authorList>
    </citation>
    <scope>NUCLEOTIDE SEQUENCE [LARGE SCALE GENOMIC DNA]</scope>
    <source>
        <strain evidence="11">YM2019G1</strain>
    </source>
</reference>
<comment type="caution">
    <text evidence="11">The sequence shown here is derived from an EMBL/GenBank/DDBJ whole genome shotgun (WGS) entry which is preliminary data.</text>
</comment>
<dbReference type="InterPro" id="IPR050905">
    <property type="entry name" value="Plant_NBS-LRR"/>
</dbReference>
<feature type="domain" description="NB-ARC" evidence="8">
    <location>
        <begin position="139"/>
        <end position="298"/>
    </location>
</feature>
<keyword evidence="6" id="KW-0067">ATP-binding</keyword>
<dbReference type="Gene3D" id="1.10.10.10">
    <property type="entry name" value="Winged helix-like DNA-binding domain superfamily/Winged helix DNA-binding domain"/>
    <property type="match status" value="1"/>
</dbReference>
<dbReference type="Proteomes" id="UP000436088">
    <property type="component" value="Unassembled WGS sequence"/>
</dbReference>
<dbReference type="SUPFAM" id="SSF52540">
    <property type="entry name" value="P-loop containing nucleoside triphosphate hydrolases"/>
    <property type="match status" value="1"/>
</dbReference>
<dbReference type="InterPro" id="IPR042197">
    <property type="entry name" value="Apaf_helical"/>
</dbReference>
<keyword evidence="5" id="KW-0611">Plant defense</keyword>
<evidence type="ECO:0000256" key="2">
    <source>
        <dbReference type="ARBA" id="ARBA00022614"/>
    </source>
</evidence>
<dbReference type="FunFam" id="1.10.10.10:FF:000322">
    <property type="entry name" value="Probable disease resistance protein At1g63360"/>
    <property type="match status" value="1"/>
</dbReference>
<dbReference type="Pfam" id="PF23559">
    <property type="entry name" value="WHD_DRP"/>
    <property type="match status" value="1"/>
</dbReference>
<proteinExistence type="inferred from homology"/>
<evidence type="ECO:0000256" key="1">
    <source>
        <dbReference type="ARBA" id="ARBA00008894"/>
    </source>
</evidence>
<dbReference type="SMART" id="SM00369">
    <property type="entry name" value="LRR_TYP"/>
    <property type="match status" value="5"/>
</dbReference>
<dbReference type="PROSITE" id="PS51450">
    <property type="entry name" value="LRR"/>
    <property type="match status" value="2"/>
</dbReference>
<name>A0A6A2YGE9_HIBSY</name>
<dbReference type="GO" id="GO:0043531">
    <property type="term" value="F:ADP binding"/>
    <property type="evidence" value="ECO:0007669"/>
    <property type="project" value="InterPro"/>
</dbReference>
<keyword evidence="3" id="KW-0677">Repeat</keyword>
<gene>
    <name evidence="11" type="ORF">F3Y22_tig00111754pilonHSYRG00065</name>
</gene>
<evidence type="ECO:0000256" key="7">
    <source>
        <dbReference type="SAM" id="Coils"/>
    </source>
</evidence>
<evidence type="ECO:0000256" key="4">
    <source>
        <dbReference type="ARBA" id="ARBA00022741"/>
    </source>
</evidence>
<feature type="domain" description="Disease resistance protein winged helix" evidence="10">
    <location>
        <begin position="385"/>
        <end position="455"/>
    </location>
</feature>
<evidence type="ECO:0000259" key="9">
    <source>
        <dbReference type="Pfam" id="PF23247"/>
    </source>
</evidence>
<dbReference type="PRINTS" id="PR00364">
    <property type="entry name" value="DISEASERSIST"/>
</dbReference>
<keyword evidence="4" id="KW-0547">Nucleotide-binding</keyword>
<dbReference type="Gene3D" id="1.10.8.430">
    <property type="entry name" value="Helical domain of apoptotic protease-activating factors"/>
    <property type="match status" value="1"/>
</dbReference>
<evidence type="ECO:0000313" key="12">
    <source>
        <dbReference type="Proteomes" id="UP000436088"/>
    </source>
</evidence>
<evidence type="ECO:0000256" key="5">
    <source>
        <dbReference type="ARBA" id="ARBA00022821"/>
    </source>
</evidence>
<protein>
    <submittedName>
        <fullName evidence="11">Uncharacterized protein</fullName>
    </submittedName>
</protein>
<evidence type="ECO:0000313" key="11">
    <source>
        <dbReference type="EMBL" id="KAE8674457.1"/>
    </source>
</evidence>
<comment type="similarity">
    <text evidence="1">Belongs to the disease resistance NB-LRR family.</text>
</comment>
<dbReference type="InterPro" id="IPR002182">
    <property type="entry name" value="NB-ARC"/>
</dbReference>
<dbReference type="Pfam" id="PF23247">
    <property type="entry name" value="LRR_RPS2"/>
    <property type="match status" value="1"/>
</dbReference>
<dbReference type="InterPro" id="IPR001611">
    <property type="entry name" value="Leu-rich_rpt"/>
</dbReference>
<keyword evidence="7" id="KW-0175">Coiled coil</keyword>
<dbReference type="InterPro" id="IPR003591">
    <property type="entry name" value="Leu-rich_rpt_typical-subtyp"/>
</dbReference>
<feature type="domain" description="Disease resistance protein At4g27190-like leucine-rich repeats" evidence="9">
    <location>
        <begin position="795"/>
        <end position="899"/>
    </location>
</feature>
<dbReference type="PANTHER" id="PTHR33463:SF187">
    <property type="entry name" value="AND NB-ARC DOMAIN DISEASE RESISTANCE PROTEIN, PUTATIVE-RELATED"/>
    <property type="match status" value="1"/>
</dbReference>
<evidence type="ECO:0000259" key="10">
    <source>
        <dbReference type="Pfam" id="PF23559"/>
    </source>
</evidence>
<dbReference type="InterPro" id="IPR027417">
    <property type="entry name" value="P-loop_NTPase"/>
</dbReference>
<dbReference type="Pfam" id="PF13855">
    <property type="entry name" value="LRR_8"/>
    <property type="match status" value="1"/>
</dbReference>
<evidence type="ECO:0000256" key="3">
    <source>
        <dbReference type="ARBA" id="ARBA00022737"/>
    </source>
</evidence>
<organism evidence="11 12">
    <name type="scientific">Hibiscus syriacus</name>
    <name type="common">Rose of Sharon</name>
    <dbReference type="NCBI Taxonomy" id="106335"/>
    <lineage>
        <taxon>Eukaryota</taxon>
        <taxon>Viridiplantae</taxon>
        <taxon>Streptophyta</taxon>
        <taxon>Embryophyta</taxon>
        <taxon>Tracheophyta</taxon>
        <taxon>Spermatophyta</taxon>
        <taxon>Magnoliopsida</taxon>
        <taxon>eudicotyledons</taxon>
        <taxon>Gunneridae</taxon>
        <taxon>Pentapetalae</taxon>
        <taxon>rosids</taxon>
        <taxon>malvids</taxon>
        <taxon>Malvales</taxon>
        <taxon>Malvaceae</taxon>
        <taxon>Malvoideae</taxon>
        <taxon>Hibiscus</taxon>
    </lineage>
</organism>
<keyword evidence="2" id="KW-0433">Leucine-rich repeat</keyword>
<evidence type="ECO:0000259" key="8">
    <source>
        <dbReference type="Pfam" id="PF00931"/>
    </source>
</evidence>
<dbReference type="GO" id="GO:0005524">
    <property type="term" value="F:ATP binding"/>
    <property type="evidence" value="ECO:0007669"/>
    <property type="project" value="UniProtKB-KW"/>
</dbReference>
<dbReference type="GO" id="GO:0006952">
    <property type="term" value="P:defense response"/>
    <property type="evidence" value="ECO:0007669"/>
    <property type="project" value="UniProtKB-KW"/>
</dbReference>
<dbReference type="InterPro" id="IPR032675">
    <property type="entry name" value="LRR_dom_sf"/>
</dbReference>
<accession>A0A6A2YGE9</accession>
<dbReference type="FunFam" id="3.40.50.300:FF:001091">
    <property type="entry name" value="Probable disease resistance protein At1g61300"/>
    <property type="match status" value="1"/>
</dbReference>
<dbReference type="SUPFAM" id="SSF52058">
    <property type="entry name" value="L domain-like"/>
    <property type="match status" value="1"/>
</dbReference>
<dbReference type="EMBL" id="VEPZ02001418">
    <property type="protein sequence ID" value="KAE8674457.1"/>
    <property type="molecule type" value="Genomic_DNA"/>
</dbReference>